<dbReference type="AlphaFoldDB" id="A0A1X4XUM2"/>
<reference evidence="3 4" key="1">
    <citation type="journal article" date="2017" name="Front. Microbiol.">
        <title>Genome Sequence of Desulfurella amilsii Strain TR1 and Comparative Genomics of Desulfurellaceae Family.</title>
        <authorList>
            <person name="Florentino A.P."/>
            <person name="Stams A.J."/>
            <person name="Sanchez-Andrea I."/>
        </authorList>
    </citation>
    <scope>NUCLEOTIDE SEQUENCE [LARGE SCALE GENOMIC DNA]</scope>
    <source>
        <strain evidence="3 4">TR1</strain>
    </source>
</reference>
<gene>
    <name evidence="3" type="ORF">DESAMIL20_788</name>
</gene>
<dbReference type="OrthoDB" id="9804774at2"/>
<protein>
    <submittedName>
        <fullName evidence="3">3-oxoacyl-[acyl-carrier protein] reductase</fullName>
        <ecNumber evidence="3">1.1.1.100</ecNumber>
    </submittedName>
</protein>
<dbReference type="InterPro" id="IPR002347">
    <property type="entry name" value="SDR_fam"/>
</dbReference>
<evidence type="ECO:0000313" key="3">
    <source>
        <dbReference type="EMBL" id="OSS41235.1"/>
    </source>
</evidence>
<evidence type="ECO:0000256" key="1">
    <source>
        <dbReference type="ARBA" id="ARBA00006484"/>
    </source>
</evidence>
<dbReference type="EC" id="1.1.1.100" evidence="3"/>
<dbReference type="RefSeq" id="WP_086033511.1">
    <property type="nucleotide sequence ID" value="NZ_MDSU01000018.1"/>
</dbReference>
<dbReference type="Proteomes" id="UP000194141">
    <property type="component" value="Unassembled WGS sequence"/>
</dbReference>
<dbReference type="PROSITE" id="PS00061">
    <property type="entry name" value="ADH_SHORT"/>
    <property type="match status" value="1"/>
</dbReference>
<dbReference type="FunFam" id="3.40.50.720:FF:000084">
    <property type="entry name" value="Short-chain dehydrogenase reductase"/>
    <property type="match status" value="1"/>
</dbReference>
<name>A0A1X4XUM2_9BACT</name>
<dbReference type="PANTHER" id="PTHR42760">
    <property type="entry name" value="SHORT-CHAIN DEHYDROGENASES/REDUCTASES FAMILY MEMBER"/>
    <property type="match status" value="1"/>
</dbReference>
<evidence type="ECO:0000313" key="4">
    <source>
        <dbReference type="Proteomes" id="UP000194141"/>
    </source>
</evidence>
<dbReference type="GO" id="GO:0004316">
    <property type="term" value="F:3-oxoacyl-[acyl-carrier-protein] reductase (NADPH) activity"/>
    <property type="evidence" value="ECO:0007669"/>
    <property type="project" value="UniProtKB-EC"/>
</dbReference>
<dbReference type="Gene3D" id="3.40.50.720">
    <property type="entry name" value="NAD(P)-binding Rossmann-like Domain"/>
    <property type="match status" value="1"/>
</dbReference>
<comment type="similarity">
    <text evidence="1">Belongs to the short-chain dehydrogenases/reductases (SDR) family.</text>
</comment>
<accession>A0A1X4XUM2</accession>
<comment type="caution">
    <text evidence="3">The sequence shown here is derived from an EMBL/GenBank/DDBJ whole genome shotgun (WGS) entry which is preliminary data.</text>
</comment>
<dbReference type="STRING" id="1562698.DESAMIL20_788"/>
<dbReference type="CDD" id="cd05233">
    <property type="entry name" value="SDR_c"/>
    <property type="match status" value="1"/>
</dbReference>
<proteinExistence type="inferred from homology"/>
<dbReference type="InterPro" id="IPR020904">
    <property type="entry name" value="Sc_DH/Rdtase_CS"/>
</dbReference>
<keyword evidence="2 3" id="KW-0560">Oxidoreductase</keyword>
<dbReference type="InterPro" id="IPR036291">
    <property type="entry name" value="NAD(P)-bd_dom_sf"/>
</dbReference>
<dbReference type="Pfam" id="PF13561">
    <property type="entry name" value="adh_short_C2"/>
    <property type="match status" value="1"/>
</dbReference>
<sequence>MPFVREIKDWHFKPNEMFSVKDKVVFVTGAASGLGQAIALGFDALGSNIVLADIDQEGLELTASKMSSDTLIVNVDVTTTDSVQKAVKTTLEKHKRIDVSFNIPGINIRKPALELSYEEFDKVIDVNLKGVFRCAKEVGKVMYDQKYGSMINMASIFAELIMPRQVAYASTKGALRQMTRVLAAEWAPYVRVNAIGPCYIQTPLVKQVMENKEWYEKVKPQNIMQRFGLPEEIVGPAVFLASDASSLITGFLLLVDGGWYGFGGWV</sequence>
<dbReference type="PRINTS" id="PR00080">
    <property type="entry name" value="SDRFAMILY"/>
</dbReference>
<organism evidence="3 4">
    <name type="scientific">Desulfurella amilsii</name>
    <dbReference type="NCBI Taxonomy" id="1562698"/>
    <lineage>
        <taxon>Bacteria</taxon>
        <taxon>Pseudomonadati</taxon>
        <taxon>Campylobacterota</taxon>
        <taxon>Desulfurellia</taxon>
        <taxon>Desulfurellales</taxon>
        <taxon>Desulfurellaceae</taxon>
        <taxon>Desulfurella</taxon>
    </lineage>
</organism>
<keyword evidence="4" id="KW-1185">Reference proteome</keyword>
<dbReference type="EMBL" id="MDSU01000018">
    <property type="protein sequence ID" value="OSS41235.1"/>
    <property type="molecule type" value="Genomic_DNA"/>
</dbReference>
<evidence type="ECO:0000256" key="2">
    <source>
        <dbReference type="ARBA" id="ARBA00023002"/>
    </source>
</evidence>
<dbReference type="PRINTS" id="PR00081">
    <property type="entry name" value="GDHRDH"/>
</dbReference>
<dbReference type="SUPFAM" id="SSF51735">
    <property type="entry name" value="NAD(P)-binding Rossmann-fold domains"/>
    <property type="match status" value="1"/>
</dbReference>
<dbReference type="PANTHER" id="PTHR42760:SF115">
    <property type="entry name" value="3-OXOACYL-[ACYL-CARRIER-PROTEIN] REDUCTASE FABG"/>
    <property type="match status" value="1"/>
</dbReference>